<evidence type="ECO:0000313" key="3">
    <source>
        <dbReference type="Proteomes" id="UP000784700"/>
    </source>
</evidence>
<dbReference type="EMBL" id="QUBG01000005">
    <property type="protein sequence ID" value="TPR43431.1"/>
    <property type="molecule type" value="Genomic_DNA"/>
</dbReference>
<dbReference type="AlphaFoldDB" id="A0A9Q8IMY2"/>
<dbReference type="InterPro" id="IPR012925">
    <property type="entry name" value="TipAS_dom"/>
</dbReference>
<dbReference type="Pfam" id="PF07739">
    <property type="entry name" value="TipAS"/>
    <property type="match status" value="1"/>
</dbReference>
<protein>
    <recommendedName>
        <fullName evidence="1">TipAS antibiotic-recognition domain-containing protein</fullName>
    </recommendedName>
</protein>
<dbReference type="GeneID" id="58108541"/>
<feature type="domain" description="TipAS antibiotic-recognition" evidence="1">
    <location>
        <begin position="5"/>
        <end position="100"/>
    </location>
</feature>
<sequence length="102" mass="11946">MDSFNQDFSNLPDGNIKDYKNIGNKIITLLGNSVKNDDSNDKYIFDLHKNWLKLINKNYSNDYHKYMAKLYLNDKRFTDYYDSKPGIGAAKKLSSIIYNYLS</sequence>
<gene>
    <name evidence="2" type="ORF">DY130_05280</name>
</gene>
<name>A0A9Q8IMY2_9LACO</name>
<dbReference type="Proteomes" id="UP000784700">
    <property type="component" value="Unassembled WGS sequence"/>
</dbReference>
<dbReference type="RefSeq" id="WP_140924267.1">
    <property type="nucleotide sequence ID" value="NZ_QUBF01000005.1"/>
</dbReference>
<proteinExistence type="predicted"/>
<comment type="caution">
    <text evidence="2">The sequence shown here is derived from an EMBL/GenBank/DDBJ whole genome shotgun (WGS) entry which is preliminary data.</text>
</comment>
<dbReference type="Gene3D" id="1.10.490.50">
    <property type="entry name" value="Antibiotic binding domain of TipA-like multidrug resistance regulators"/>
    <property type="match status" value="1"/>
</dbReference>
<dbReference type="InterPro" id="IPR036244">
    <property type="entry name" value="TipA-like_antibiotic-bd"/>
</dbReference>
<evidence type="ECO:0000313" key="2">
    <source>
        <dbReference type="EMBL" id="TPR43431.1"/>
    </source>
</evidence>
<dbReference type="SUPFAM" id="SSF89082">
    <property type="entry name" value="Antibiotic binding domain of TipA-like multidrug resistance regulators"/>
    <property type="match status" value="1"/>
</dbReference>
<accession>A0A9Q8IMY2</accession>
<reference evidence="2" key="1">
    <citation type="submission" date="2018-08" db="EMBL/GenBank/DDBJ databases">
        <title>Comparative genomics of wild bee and flower associated Lactobacillus reveals potential adaptation to the bee host.</title>
        <authorList>
            <person name="Vuong H.Q."/>
            <person name="Mcfrederick Q.S."/>
        </authorList>
    </citation>
    <scope>NUCLEOTIDE SEQUENCE</scope>
    <source>
        <strain evidence="2">HV_63</strain>
    </source>
</reference>
<evidence type="ECO:0000259" key="1">
    <source>
        <dbReference type="Pfam" id="PF07739"/>
    </source>
</evidence>
<organism evidence="2 3">
    <name type="scientific">Apilactobacillus micheneri</name>
    <dbReference type="NCBI Taxonomy" id="1899430"/>
    <lineage>
        <taxon>Bacteria</taxon>
        <taxon>Bacillati</taxon>
        <taxon>Bacillota</taxon>
        <taxon>Bacilli</taxon>
        <taxon>Lactobacillales</taxon>
        <taxon>Lactobacillaceae</taxon>
        <taxon>Apilactobacillus</taxon>
    </lineage>
</organism>